<dbReference type="GO" id="GO:0016020">
    <property type="term" value="C:membrane"/>
    <property type="evidence" value="ECO:0007669"/>
    <property type="project" value="GOC"/>
</dbReference>
<evidence type="ECO:0000256" key="2">
    <source>
        <dbReference type="SAM" id="MobiDB-lite"/>
    </source>
</evidence>
<reference evidence="4" key="1">
    <citation type="journal article" date="2015" name="Genome Announc.">
        <title>Draft whole-genome sequence of the biocontrol agent Trichoderma harzianum T6776.</title>
        <authorList>
            <person name="Baroncelli R."/>
            <person name="Piaggeschi G."/>
            <person name="Fiorini L."/>
            <person name="Bertolini E."/>
            <person name="Zapparata A."/>
            <person name="Pe M.E."/>
            <person name="Sarrocco S."/>
            <person name="Vannacci G."/>
        </authorList>
    </citation>
    <scope>NUCLEOTIDE SEQUENCE [LARGE SCALE GENOMIC DNA]</scope>
    <source>
        <strain evidence="4">T6776</strain>
    </source>
</reference>
<dbReference type="PANTHER" id="PTHR13315:SF4">
    <property type="entry name" value="METALLOPHOSPHOESTERASE, ISOFORM E"/>
    <property type="match status" value="1"/>
</dbReference>
<proteinExistence type="predicted"/>
<dbReference type="GO" id="GO:0005783">
    <property type="term" value="C:endoplasmic reticulum"/>
    <property type="evidence" value="ECO:0007669"/>
    <property type="project" value="TreeGrafter"/>
</dbReference>
<feature type="compositionally biased region" description="Basic and acidic residues" evidence="2">
    <location>
        <begin position="380"/>
        <end position="395"/>
    </location>
</feature>
<feature type="region of interest" description="Disordered" evidence="2">
    <location>
        <begin position="550"/>
        <end position="584"/>
    </location>
</feature>
<sequence length="737" mass="82306">MPPSNLSVAEEIYGGVAALLQLLWKWIKGPGMHRIAIVAAAVMRQVRRNMTSNRLLSSPHLLAFFWMLLLLWGERWIYTNHVNVCDWKSWEKWPKGATPHHLVLIADPQILDPHTNPDWPSAVLATVVTITDRYLKQSYNALLHKLHPDSLFFLGDMLEGGREWKTRQGLFVDPKWGVRGRTAKEQRWVKTWHRKYGDDFWLQEYQRFGEIFFDPWNVAGSKPGPWQRGRKLVASLPGNHDLGFGAMVQVPVRDRYQAYFGDGNRVDVVGNHTIVSVDAVSLSAGTSTQRANHDLSSIYGPVHEFLDGVQSTKRKMAQNELKFWYGVERGIKFKHHVEELDKADLTRWSRDPGPGAADFPTLLLTHVPLYREPGTPCGPQREHWPQKKGSDEKDPSNAISVVAGYQYQNVLSEEDSVKLVKSIGNVVHAFSGDDHDYCELVHSDAKENVREITVKTMSMSQGVPTPGFLMVSLYNPIDKDGKPLPGSPEKTVQTHLCLLPNQLVKYMNYIAFCIFSLILLAVRAFFVPVLRLTPFALPPERRGASLPIYKDKVEPPITPSSSSSNGAGSTRWAGKKGKHRPRRSLADGKWPRITINEDYYDTSKSWKTTTGRGDRFSVKIMVTEMWTTTWRDKPPSNRNPHVPYAVLTLTHKLFHLLTHLALLPTPILSFLSSLLLLALPSASSCTPSIACPNPRSPIAAVVCCVAASAPPPVLAAAAPPPAPPPALDVARACTSAA</sequence>
<organism evidence="3 4">
    <name type="scientific">Trichoderma harzianum</name>
    <name type="common">Hypocrea lixii</name>
    <dbReference type="NCBI Taxonomy" id="5544"/>
    <lineage>
        <taxon>Eukaryota</taxon>
        <taxon>Fungi</taxon>
        <taxon>Dikarya</taxon>
        <taxon>Ascomycota</taxon>
        <taxon>Pezizomycotina</taxon>
        <taxon>Sordariomycetes</taxon>
        <taxon>Hypocreomycetidae</taxon>
        <taxon>Hypocreales</taxon>
        <taxon>Hypocreaceae</taxon>
        <taxon>Trichoderma</taxon>
    </lineage>
</organism>
<accession>A0A0F9X316</accession>
<dbReference type="PANTHER" id="PTHR13315">
    <property type="entry name" value="METALLO PHOSPHOESTERASE RELATED"/>
    <property type="match status" value="1"/>
</dbReference>
<dbReference type="Proteomes" id="UP000034112">
    <property type="component" value="Unassembled WGS sequence"/>
</dbReference>
<dbReference type="InterPro" id="IPR033308">
    <property type="entry name" value="PGAP5/Cdc1/Ted1"/>
</dbReference>
<dbReference type="SUPFAM" id="SSF56300">
    <property type="entry name" value="Metallo-dependent phosphatases"/>
    <property type="match status" value="1"/>
</dbReference>
<name>A0A0F9X316_TRIHA</name>
<feature type="compositionally biased region" description="Basic residues" evidence="2">
    <location>
        <begin position="573"/>
        <end position="583"/>
    </location>
</feature>
<gene>
    <name evidence="3" type="ORF">THAR02_08876</name>
</gene>
<comment type="caution">
    <text evidence="3">The sequence shown here is derived from an EMBL/GenBank/DDBJ whole genome shotgun (WGS) entry which is preliminary data.</text>
</comment>
<dbReference type="AlphaFoldDB" id="A0A0F9X316"/>
<dbReference type="InterPro" id="IPR029052">
    <property type="entry name" value="Metallo-depent_PP-like"/>
</dbReference>
<evidence type="ECO:0000313" key="4">
    <source>
        <dbReference type="Proteomes" id="UP000034112"/>
    </source>
</evidence>
<feature type="region of interest" description="Disordered" evidence="2">
    <location>
        <begin position="374"/>
        <end position="396"/>
    </location>
</feature>
<dbReference type="OMA" id="TIQNHLC"/>
<dbReference type="EMBL" id="JOKZ01000363">
    <property type="protein sequence ID" value="KKO99029.1"/>
    <property type="molecule type" value="Genomic_DNA"/>
</dbReference>
<evidence type="ECO:0000256" key="1">
    <source>
        <dbReference type="ARBA" id="ARBA00023136"/>
    </source>
</evidence>
<dbReference type="GO" id="GO:0006506">
    <property type="term" value="P:GPI anchor biosynthetic process"/>
    <property type="evidence" value="ECO:0007669"/>
    <property type="project" value="InterPro"/>
</dbReference>
<protein>
    <submittedName>
        <fullName evidence="3">Uncharacterized protein</fullName>
    </submittedName>
</protein>
<dbReference type="OrthoDB" id="5977743at2759"/>
<keyword evidence="1" id="KW-0472">Membrane</keyword>
<evidence type="ECO:0000313" key="3">
    <source>
        <dbReference type="EMBL" id="KKO99029.1"/>
    </source>
</evidence>